<dbReference type="Proteomes" id="UP000037904">
    <property type="component" value="Unassembled WGS sequence"/>
</dbReference>
<name>A0A0N0DH65_FUSLA</name>
<sequence length="73" mass="7982">MPGTPQNFWPRAIQSPAEASMNIVCDTVRTAMEKARRILARLEGKSENSAPKAPEFAYYELDNLPEGGGNSSL</sequence>
<dbReference type="EMBL" id="JXCE01000019">
    <property type="protein sequence ID" value="KPA45001.1"/>
    <property type="molecule type" value="Genomic_DNA"/>
</dbReference>
<evidence type="ECO:0000313" key="2">
    <source>
        <dbReference type="Proteomes" id="UP000037904"/>
    </source>
</evidence>
<comment type="caution">
    <text evidence="1">The sequence shown here is derived from an EMBL/GenBank/DDBJ whole genome shotgun (WGS) entry which is preliminary data.</text>
</comment>
<evidence type="ECO:0000313" key="1">
    <source>
        <dbReference type="EMBL" id="KPA45001.1"/>
    </source>
</evidence>
<proteinExistence type="predicted"/>
<dbReference type="AlphaFoldDB" id="A0A0N0DH65"/>
<keyword evidence="2" id="KW-1185">Reference proteome</keyword>
<protein>
    <submittedName>
        <fullName evidence="1">Uncharacterized protein</fullName>
    </submittedName>
</protein>
<accession>A0A0N0DH65</accession>
<gene>
    <name evidence="1" type="ORF">FLAG1_02144</name>
</gene>
<organism evidence="1 2">
    <name type="scientific">Fusarium langsethiae</name>
    <dbReference type="NCBI Taxonomy" id="179993"/>
    <lineage>
        <taxon>Eukaryota</taxon>
        <taxon>Fungi</taxon>
        <taxon>Dikarya</taxon>
        <taxon>Ascomycota</taxon>
        <taxon>Pezizomycotina</taxon>
        <taxon>Sordariomycetes</taxon>
        <taxon>Hypocreomycetidae</taxon>
        <taxon>Hypocreales</taxon>
        <taxon>Nectriaceae</taxon>
        <taxon>Fusarium</taxon>
    </lineage>
</organism>
<reference evidence="1 2" key="1">
    <citation type="submission" date="2015-04" db="EMBL/GenBank/DDBJ databases">
        <title>The draft genome sequence of Fusarium langsethiae, a T-2/HT-2 mycotoxin producer.</title>
        <authorList>
            <person name="Lysoe E."/>
            <person name="Divon H.H."/>
            <person name="Terzi V."/>
            <person name="Orru L."/>
            <person name="Lamontanara A."/>
            <person name="Kolseth A.-K."/>
            <person name="Frandsen R.J."/>
            <person name="Nielsen K."/>
            <person name="Thrane U."/>
        </authorList>
    </citation>
    <scope>NUCLEOTIDE SEQUENCE [LARGE SCALE GENOMIC DNA]</scope>
    <source>
        <strain evidence="1 2">Fl201059</strain>
    </source>
</reference>